<evidence type="ECO:0000256" key="4">
    <source>
        <dbReference type="ARBA" id="ARBA00022553"/>
    </source>
</evidence>
<dbReference type="CDD" id="cd01570">
    <property type="entry name" value="NAPRTase_A"/>
    <property type="match status" value="1"/>
</dbReference>
<evidence type="ECO:0000256" key="9">
    <source>
        <dbReference type="RuleBase" id="RU365100"/>
    </source>
</evidence>
<dbReference type="UniPathway" id="UPA00253">
    <property type="reaction ID" value="UER00457"/>
</dbReference>
<dbReference type="Pfam" id="PF17767">
    <property type="entry name" value="NAPRTase_N"/>
    <property type="match status" value="1"/>
</dbReference>
<comment type="caution">
    <text evidence="13">The sequence shown here is derived from an EMBL/GenBank/DDBJ whole genome shotgun (WGS) entry which is preliminary data.</text>
</comment>
<evidence type="ECO:0000256" key="2">
    <source>
        <dbReference type="ARBA" id="ARBA00010897"/>
    </source>
</evidence>
<dbReference type="PIRSF" id="PIRSF000484">
    <property type="entry name" value="NAPRT"/>
    <property type="match status" value="1"/>
</dbReference>
<dbReference type="EMBL" id="AYYP01000032">
    <property type="protein sequence ID" value="KRM64409.1"/>
    <property type="molecule type" value="Genomic_DNA"/>
</dbReference>
<keyword evidence="13" id="KW-0328">Glycosyltransferase</keyword>
<evidence type="ECO:0000259" key="12">
    <source>
        <dbReference type="Pfam" id="PF17956"/>
    </source>
</evidence>
<evidence type="ECO:0000256" key="8">
    <source>
        <dbReference type="ARBA" id="ARBA00048668"/>
    </source>
</evidence>
<dbReference type="Gene3D" id="3.20.20.70">
    <property type="entry name" value="Aldolase class I"/>
    <property type="match status" value="1"/>
</dbReference>
<accession>A0A0R2AK40</accession>
<evidence type="ECO:0000256" key="7">
    <source>
        <dbReference type="ARBA" id="ARBA00022679"/>
    </source>
</evidence>
<dbReference type="Pfam" id="PF17956">
    <property type="entry name" value="NAPRTase_C"/>
    <property type="match status" value="1"/>
</dbReference>
<organism evidence="13 14">
    <name type="scientific">Ligilactobacillus agilis DSM 20509</name>
    <dbReference type="NCBI Taxonomy" id="1423718"/>
    <lineage>
        <taxon>Bacteria</taxon>
        <taxon>Bacillati</taxon>
        <taxon>Bacillota</taxon>
        <taxon>Bacilli</taxon>
        <taxon>Lactobacillales</taxon>
        <taxon>Lactobacillaceae</taxon>
        <taxon>Ligilactobacillus</taxon>
    </lineage>
</organism>
<dbReference type="NCBIfam" id="TIGR01513">
    <property type="entry name" value="NAPRTase_put"/>
    <property type="match status" value="1"/>
</dbReference>
<dbReference type="OrthoDB" id="9770610at2"/>
<gene>
    <name evidence="13" type="ORF">FC14_GL001867</name>
</gene>
<dbReference type="PATRIC" id="fig|1423718.3.peg.1937"/>
<comment type="catalytic activity">
    <reaction evidence="8 9">
        <text>5-phospho-alpha-D-ribose 1-diphosphate + nicotinate + ATP + H2O = nicotinate beta-D-ribonucleotide + ADP + phosphate + diphosphate</text>
        <dbReference type="Rhea" id="RHEA:36163"/>
        <dbReference type="ChEBI" id="CHEBI:15377"/>
        <dbReference type="ChEBI" id="CHEBI:30616"/>
        <dbReference type="ChEBI" id="CHEBI:32544"/>
        <dbReference type="ChEBI" id="CHEBI:33019"/>
        <dbReference type="ChEBI" id="CHEBI:43474"/>
        <dbReference type="ChEBI" id="CHEBI:57502"/>
        <dbReference type="ChEBI" id="CHEBI:58017"/>
        <dbReference type="ChEBI" id="CHEBI:456216"/>
        <dbReference type="EC" id="6.3.4.21"/>
    </reaction>
</comment>
<evidence type="ECO:0000313" key="14">
    <source>
        <dbReference type="Proteomes" id="UP000051008"/>
    </source>
</evidence>
<dbReference type="Gene3D" id="3.20.140.10">
    <property type="entry name" value="nicotinate phosphoribosyltransferase"/>
    <property type="match status" value="1"/>
</dbReference>
<dbReference type="InterPro" id="IPR013785">
    <property type="entry name" value="Aldolase_TIM"/>
</dbReference>
<dbReference type="Proteomes" id="UP000051008">
    <property type="component" value="Unassembled WGS sequence"/>
</dbReference>
<dbReference type="InterPro" id="IPR041619">
    <property type="entry name" value="NAPRTase_C"/>
</dbReference>
<keyword evidence="14" id="KW-1185">Reference proteome</keyword>
<dbReference type="Pfam" id="PF04095">
    <property type="entry name" value="NAPRTase"/>
    <property type="match status" value="1"/>
</dbReference>
<keyword evidence="7 9" id="KW-0808">Transferase</keyword>
<dbReference type="GO" id="GO:0047280">
    <property type="term" value="F:nicotinamide phosphoribosyltransferase activity"/>
    <property type="evidence" value="ECO:0007669"/>
    <property type="project" value="UniProtKB-ARBA"/>
</dbReference>
<dbReference type="NCBIfam" id="NF006695">
    <property type="entry name" value="PRK09243.1-2"/>
    <property type="match status" value="1"/>
</dbReference>
<dbReference type="InterPro" id="IPR040727">
    <property type="entry name" value="NAPRTase_N"/>
</dbReference>
<dbReference type="GO" id="GO:0005829">
    <property type="term" value="C:cytosol"/>
    <property type="evidence" value="ECO:0007669"/>
    <property type="project" value="TreeGrafter"/>
</dbReference>
<dbReference type="NCBIfam" id="NF009131">
    <property type="entry name" value="PRK12484.1"/>
    <property type="match status" value="1"/>
</dbReference>
<evidence type="ECO:0000313" key="13">
    <source>
        <dbReference type="EMBL" id="KRM64409.1"/>
    </source>
</evidence>
<keyword evidence="5 9" id="KW-0436">Ligase</keyword>
<keyword evidence="4" id="KW-0597">Phosphoprotein</keyword>
<evidence type="ECO:0000259" key="10">
    <source>
        <dbReference type="Pfam" id="PF04095"/>
    </source>
</evidence>
<dbReference type="InterPro" id="IPR006405">
    <property type="entry name" value="Nic_PRibTrfase_pncB"/>
</dbReference>
<evidence type="ECO:0000256" key="5">
    <source>
        <dbReference type="ARBA" id="ARBA00022598"/>
    </source>
</evidence>
<comment type="function">
    <text evidence="9">Catalyzes the first step in the biosynthesis of NAD from nicotinic acid, the ATP-dependent synthesis of beta-nicotinate D-ribonucleotide from nicotinate and 5-phospho-D-ribose 1-phosphate.</text>
</comment>
<evidence type="ECO:0000256" key="1">
    <source>
        <dbReference type="ARBA" id="ARBA00004952"/>
    </source>
</evidence>
<proteinExistence type="inferred from homology"/>
<name>A0A0R2AK40_9LACO</name>
<dbReference type="FunFam" id="3.20.20.70:FF:000076">
    <property type="entry name" value="Nicotinate phosphoribosyltransferase"/>
    <property type="match status" value="1"/>
</dbReference>
<dbReference type="GO" id="GO:0034355">
    <property type="term" value="P:NAD+ biosynthetic process via the salvage pathway"/>
    <property type="evidence" value="ECO:0007669"/>
    <property type="project" value="TreeGrafter"/>
</dbReference>
<reference evidence="13 14" key="1">
    <citation type="journal article" date="2015" name="Genome Announc.">
        <title>Expanding the biotechnology potential of lactobacilli through comparative genomics of 213 strains and associated genera.</title>
        <authorList>
            <person name="Sun Z."/>
            <person name="Harris H.M."/>
            <person name="McCann A."/>
            <person name="Guo C."/>
            <person name="Argimon S."/>
            <person name="Zhang W."/>
            <person name="Yang X."/>
            <person name="Jeffery I.B."/>
            <person name="Cooney J.C."/>
            <person name="Kagawa T.F."/>
            <person name="Liu W."/>
            <person name="Song Y."/>
            <person name="Salvetti E."/>
            <person name="Wrobel A."/>
            <person name="Rasinkangas P."/>
            <person name="Parkhill J."/>
            <person name="Rea M.C."/>
            <person name="O'Sullivan O."/>
            <person name="Ritari J."/>
            <person name="Douillard F.P."/>
            <person name="Paul Ross R."/>
            <person name="Yang R."/>
            <person name="Briner A.E."/>
            <person name="Felis G.E."/>
            <person name="de Vos W.M."/>
            <person name="Barrangou R."/>
            <person name="Klaenhammer T.R."/>
            <person name="Caufield P.W."/>
            <person name="Cui Y."/>
            <person name="Zhang H."/>
            <person name="O'Toole P.W."/>
        </authorList>
    </citation>
    <scope>NUCLEOTIDE SEQUENCE [LARGE SCALE GENOMIC DNA]</scope>
    <source>
        <strain evidence="13 14">DSM 20509</strain>
    </source>
</reference>
<dbReference type="GO" id="GO:0004516">
    <property type="term" value="F:nicotinate phosphoribosyltransferase activity"/>
    <property type="evidence" value="ECO:0007669"/>
    <property type="project" value="UniProtKB-UniRule"/>
</dbReference>
<keyword evidence="6 9" id="KW-0662">Pyridine nucleotide biosynthesis</keyword>
<dbReference type="InterPro" id="IPR036068">
    <property type="entry name" value="Nicotinate_pribotase-like_C"/>
</dbReference>
<feature type="domain" description="Nicotinate phosphoribosyltransferase C-terminal" evidence="12">
    <location>
        <begin position="361"/>
        <end position="469"/>
    </location>
</feature>
<protein>
    <recommendedName>
        <fullName evidence="3 9">Nicotinate phosphoribosyltransferase</fullName>
        <ecNumber evidence="3 9">6.3.4.21</ecNumber>
    </recommendedName>
</protein>
<comment type="pathway">
    <text evidence="1 9">Cofactor biosynthesis; NAD(+) biosynthesis; nicotinate D-ribonucleotide from nicotinate: step 1/1.</text>
</comment>
<dbReference type="PANTHER" id="PTHR11098:SF1">
    <property type="entry name" value="NICOTINATE PHOSPHORIBOSYLTRANSFERASE"/>
    <property type="match status" value="1"/>
</dbReference>
<dbReference type="EC" id="6.3.4.21" evidence="3 9"/>
<feature type="domain" description="Nicotinate phosphoribosyltransferase N-terminal" evidence="11">
    <location>
        <begin position="8"/>
        <end position="131"/>
    </location>
</feature>
<feature type="domain" description="Nicotinate/nicotinamide phosphoribosyltransferase" evidence="10">
    <location>
        <begin position="152"/>
        <end position="336"/>
    </location>
</feature>
<dbReference type="RefSeq" id="WP_056976697.1">
    <property type="nucleotide sequence ID" value="NZ_AYYP01000032.1"/>
</dbReference>
<comment type="similarity">
    <text evidence="2 9">Belongs to the NAPRTase family.</text>
</comment>
<evidence type="ECO:0000256" key="3">
    <source>
        <dbReference type="ARBA" id="ARBA00013236"/>
    </source>
</evidence>
<dbReference type="InterPro" id="IPR007229">
    <property type="entry name" value="Nic_PRibTrfase-Fam"/>
</dbReference>
<evidence type="ECO:0000259" key="11">
    <source>
        <dbReference type="Pfam" id="PF17767"/>
    </source>
</evidence>
<comment type="PTM">
    <text evidence="9">Transiently phosphorylated on a His residue during the reaction cycle. Phosphorylation strongly increases the affinity for substrates and increases the rate of nicotinate D-ribonucleotide production. Dephosphorylation regenerates the low-affinity form of the enzyme, leading to product release.</text>
</comment>
<evidence type="ECO:0000256" key="6">
    <source>
        <dbReference type="ARBA" id="ARBA00022642"/>
    </source>
</evidence>
<dbReference type="InterPro" id="IPR041525">
    <property type="entry name" value="N/Namide_PRibTrfase"/>
</dbReference>
<dbReference type="AlphaFoldDB" id="A0A0R2AK40"/>
<dbReference type="SUPFAM" id="SSF54675">
    <property type="entry name" value="Nicotinate/Quinolinate PRTase N-terminal domain-like"/>
    <property type="match status" value="1"/>
</dbReference>
<dbReference type="PANTHER" id="PTHR11098">
    <property type="entry name" value="NICOTINATE PHOSPHORIBOSYLTRANSFERASE"/>
    <property type="match status" value="1"/>
</dbReference>
<sequence length="477" mass="52572">MNPEKLALLTDLYEFTMANAFYQELPKEEGVFDIFFRNLPDNGSFVVLAGVKQAVEAVEKFHLSASELDYLRELDLFSEEFLAYLADFQNQCEVWTIEEGTPVFSGESVVTVQGPLIQAQLYETMLLNLINHQTLIASKARRIVASAKGRAVMEFGSRRAQGPDASIYGARATIIGGAKLTSNLLAGKKFNIPVAGTMAHSWIESFPTELAAFEAWARQNPHNCSLLVDTYDILNSGIPNAIKVFEQLKTEGVDANIGIRIDSGDVTELTKKARKMLDQAGFTEAKITISNALDEYIIESILDEGAQVDNFGVGEKMITSSTSPVLSGVYKLCAVKHEDGQVEPKIKVSASKTKVTLPGIKQVYRLYNTSGQAFADVIALRDEKLGHSLSVVKADPLATKKEHVLQDFIAKPLLRPVLRGTKRVEELEGDVFKIQANSQAALKELPAETKRLMNPAIFPVYVTSKLNTLQKEMLAKH</sequence>
<dbReference type="SUPFAM" id="SSF51690">
    <property type="entry name" value="Nicotinate/Quinolinate PRTase C-terminal domain-like"/>
    <property type="match status" value="1"/>
</dbReference>